<name>A0A541BRI7_9NOCA</name>
<evidence type="ECO:0000256" key="5">
    <source>
        <dbReference type="ARBA" id="ARBA00040781"/>
    </source>
</evidence>
<dbReference type="Gene3D" id="3.40.50.720">
    <property type="entry name" value="NAD(P)-binding Rossmann-like Domain"/>
    <property type="match status" value="1"/>
</dbReference>
<dbReference type="RefSeq" id="WP_142094998.1">
    <property type="nucleotide sequence ID" value="NZ_VIGH01000001.1"/>
</dbReference>
<dbReference type="PROSITE" id="PS00061">
    <property type="entry name" value="ADH_SHORT"/>
    <property type="match status" value="1"/>
</dbReference>
<dbReference type="OrthoDB" id="8959163at2"/>
<keyword evidence="3" id="KW-0964">Secreted</keyword>
<dbReference type="InterPro" id="IPR050259">
    <property type="entry name" value="SDR"/>
</dbReference>
<proteinExistence type="inferred from homology"/>
<evidence type="ECO:0000256" key="2">
    <source>
        <dbReference type="ARBA" id="ARBA00006484"/>
    </source>
</evidence>
<dbReference type="InterPro" id="IPR020904">
    <property type="entry name" value="Sc_DH/Rdtase_CS"/>
</dbReference>
<dbReference type="EMBL" id="VIGH01000001">
    <property type="protein sequence ID" value="TQF74913.1"/>
    <property type="molecule type" value="Genomic_DNA"/>
</dbReference>
<dbReference type="CDD" id="cd05233">
    <property type="entry name" value="SDR_c"/>
    <property type="match status" value="1"/>
</dbReference>
<comment type="catalytic activity">
    <reaction evidence="6">
        <text>a (3R)-hydroxyacyl-[ACP] + NADP(+) = a 3-oxoacyl-[ACP] + NADPH + H(+)</text>
        <dbReference type="Rhea" id="RHEA:17397"/>
        <dbReference type="Rhea" id="RHEA-COMP:9916"/>
        <dbReference type="Rhea" id="RHEA-COMP:9945"/>
        <dbReference type="ChEBI" id="CHEBI:15378"/>
        <dbReference type="ChEBI" id="CHEBI:57783"/>
        <dbReference type="ChEBI" id="CHEBI:58349"/>
        <dbReference type="ChEBI" id="CHEBI:78776"/>
        <dbReference type="ChEBI" id="CHEBI:78827"/>
        <dbReference type="EC" id="1.1.1.100"/>
    </reaction>
    <physiologicalReaction direction="right-to-left" evidence="6">
        <dbReference type="Rhea" id="RHEA:17399"/>
    </physiologicalReaction>
</comment>
<dbReference type="FunFam" id="3.40.50.720:FF:000084">
    <property type="entry name" value="Short-chain dehydrogenase reductase"/>
    <property type="match status" value="1"/>
</dbReference>
<protein>
    <recommendedName>
        <fullName evidence="5">3-oxoacyl-[acyl-carrier-protein] reductase MabA</fullName>
    </recommendedName>
</protein>
<dbReference type="InterPro" id="IPR036291">
    <property type="entry name" value="NAD(P)-bd_dom_sf"/>
</dbReference>
<dbReference type="SUPFAM" id="SSF51735">
    <property type="entry name" value="NAD(P)-binding Rossmann-fold domains"/>
    <property type="match status" value="1"/>
</dbReference>
<evidence type="ECO:0000256" key="1">
    <source>
        <dbReference type="ARBA" id="ARBA00004191"/>
    </source>
</evidence>
<dbReference type="PRINTS" id="PR00081">
    <property type="entry name" value="GDHRDH"/>
</dbReference>
<keyword evidence="3" id="KW-0134">Cell wall</keyword>
<dbReference type="Proteomes" id="UP000316256">
    <property type="component" value="Unassembled WGS sequence"/>
</dbReference>
<dbReference type="NCBIfam" id="NF005095">
    <property type="entry name" value="PRK06523.1"/>
    <property type="match status" value="1"/>
</dbReference>
<comment type="caution">
    <text evidence="7">The sequence shown here is derived from an EMBL/GenBank/DDBJ whole genome shotgun (WGS) entry which is preliminary data.</text>
</comment>
<comment type="subcellular location">
    <subcellularLocation>
        <location evidence="1">Secreted</location>
        <location evidence="1">Cell wall</location>
    </subcellularLocation>
</comment>
<organism evidence="7 8">
    <name type="scientific">Rhodococcus spelaei</name>
    <dbReference type="NCBI Taxonomy" id="2546320"/>
    <lineage>
        <taxon>Bacteria</taxon>
        <taxon>Bacillati</taxon>
        <taxon>Actinomycetota</taxon>
        <taxon>Actinomycetes</taxon>
        <taxon>Mycobacteriales</taxon>
        <taxon>Nocardiaceae</taxon>
        <taxon>Rhodococcus</taxon>
    </lineage>
</organism>
<keyword evidence="4" id="KW-0560">Oxidoreductase</keyword>
<dbReference type="GO" id="GO:0004316">
    <property type="term" value="F:3-oxoacyl-[acyl-carrier-protein] reductase (NADPH) activity"/>
    <property type="evidence" value="ECO:0007669"/>
    <property type="project" value="UniProtKB-EC"/>
</dbReference>
<evidence type="ECO:0000313" key="7">
    <source>
        <dbReference type="EMBL" id="TQF74913.1"/>
    </source>
</evidence>
<evidence type="ECO:0000256" key="3">
    <source>
        <dbReference type="ARBA" id="ARBA00022512"/>
    </source>
</evidence>
<evidence type="ECO:0000313" key="8">
    <source>
        <dbReference type="Proteomes" id="UP000316256"/>
    </source>
</evidence>
<reference evidence="7 8" key="1">
    <citation type="submission" date="2019-06" db="EMBL/GenBank/DDBJ databases">
        <title>Rhodococcus spaelei sp. nov., isolated from a cave.</title>
        <authorList>
            <person name="Lee S.D."/>
        </authorList>
    </citation>
    <scope>NUCLEOTIDE SEQUENCE [LARGE SCALE GENOMIC DNA]</scope>
    <source>
        <strain evidence="7 8">C9-5</strain>
    </source>
</reference>
<dbReference type="InterPro" id="IPR002347">
    <property type="entry name" value="SDR_fam"/>
</dbReference>
<evidence type="ECO:0000256" key="4">
    <source>
        <dbReference type="ARBA" id="ARBA00023002"/>
    </source>
</evidence>
<dbReference type="AlphaFoldDB" id="A0A541BRI7"/>
<sequence length="265" mass="27128">MELTLKNKTAVVTGGSKGIGLAITAALAAEGASVVVGSRGSTPELDVLVAERGVTVVPVDLATANGPAELIRAAQEAYGGVDILVNNVGASEPAESIVGFTDEQWQRIFDVTFFSAVRSVRAAIPAMEGRGGGAIVNIGSLNARLPAGMIAPYSAAKAALSNFGKALSEEFAPKGIRVNTVSPGPVRTPLWTAPGGFAHMFADQAGTTVDDVMNRMLPETMGITTGRISEPSEVADLVLFLASDRAGNITGADYVIDGGMLKSLA</sequence>
<dbReference type="GO" id="GO:0032787">
    <property type="term" value="P:monocarboxylic acid metabolic process"/>
    <property type="evidence" value="ECO:0007669"/>
    <property type="project" value="UniProtKB-ARBA"/>
</dbReference>
<dbReference type="PRINTS" id="PR00080">
    <property type="entry name" value="SDRFAMILY"/>
</dbReference>
<keyword evidence="8" id="KW-1185">Reference proteome</keyword>
<accession>A0A541BRI7</accession>
<comment type="similarity">
    <text evidence="2">Belongs to the short-chain dehydrogenases/reductases (SDR) family.</text>
</comment>
<evidence type="ECO:0000256" key="6">
    <source>
        <dbReference type="ARBA" id="ARBA00047400"/>
    </source>
</evidence>
<dbReference type="PANTHER" id="PTHR42879">
    <property type="entry name" value="3-OXOACYL-(ACYL-CARRIER-PROTEIN) REDUCTASE"/>
    <property type="match status" value="1"/>
</dbReference>
<gene>
    <name evidence="7" type="ORF">FK531_02280</name>
</gene>
<dbReference type="Pfam" id="PF13561">
    <property type="entry name" value="adh_short_C2"/>
    <property type="match status" value="1"/>
</dbReference>